<dbReference type="AlphaFoldDB" id="A0A143PL85"/>
<accession>A0A143PL85</accession>
<dbReference type="PANTHER" id="PTHR10412">
    <property type="entry name" value="MANNOSYL-OLIGOSACCHARIDE GLUCOSIDASE"/>
    <property type="match status" value="1"/>
</dbReference>
<evidence type="ECO:0000313" key="4">
    <source>
        <dbReference type="Proteomes" id="UP000076079"/>
    </source>
</evidence>
<dbReference type="InterPro" id="IPR012341">
    <property type="entry name" value="6hp_glycosidase-like_sf"/>
</dbReference>
<dbReference type="Pfam" id="PF22422">
    <property type="entry name" value="MGH1-like_GH"/>
    <property type="match status" value="1"/>
</dbReference>
<dbReference type="InterPro" id="IPR008928">
    <property type="entry name" value="6-hairpin_glycosidase_sf"/>
</dbReference>
<feature type="region of interest" description="Disordered" evidence="1">
    <location>
        <begin position="1"/>
        <end position="22"/>
    </location>
</feature>
<dbReference type="PATRIC" id="fig|1813736.3.peg.2321"/>
<dbReference type="EMBL" id="CP015136">
    <property type="protein sequence ID" value="AMY09003.1"/>
    <property type="molecule type" value="Genomic_DNA"/>
</dbReference>
<dbReference type="Gene3D" id="1.50.10.10">
    <property type="match status" value="1"/>
</dbReference>
<evidence type="ECO:0000256" key="1">
    <source>
        <dbReference type="SAM" id="MobiDB-lite"/>
    </source>
</evidence>
<organism evidence="3 4">
    <name type="scientific">Luteitalea pratensis</name>
    <dbReference type="NCBI Taxonomy" id="1855912"/>
    <lineage>
        <taxon>Bacteria</taxon>
        <taxon>Pseudomonadati</taxon>
        <taxon>Acidobacteriota</taxon>
        <taxon>Vicinamibacteria</taxon>
        <taxon>Vicinamibacterales</taxon>
        <taxon>Vicinamibacteraceae</taxon>
        <taxon>Luteitalea</taxon>
    </lineage>
</organism>
<feature type="domain" description="Mannosylglycerate hydrolase MGH1-like glycoside hydrolase" evidence="2">
    <location>
        <begin position="440"/>
        <end position="673"/>
    </location>
</feature>
<feature type="compositionally biased region" description="Gly residues" evidence="1">
    <location>
        <begin position="9"/>
        <end position="18"/>
    </location>
</feature>
<dbReference type="GO" id="GO:0009311">
    <property type="term" value="P:oligosaccharide metabolic process"/>
    <property type="evidence" value="ECO:0007669"/>
    <property type="project" value="InterPro"/>
</dbReference>
<reference evidence="3 4" key="1">
    <citation type="journal article" date="2016" name="Genome Announc.">
        <title>First Complete Genome Sequence of a Subdivision 6 Acidobacterium Strain.</title>
        <authorList>
            <person name="Huang S."/>
            <person name="Vieira S."/>
            <person name="Bunk B."/>
            <person name="Riedel T."/>
            <person name="Sproer C."/>
            <person name="Overmann J."/>
        </authorList>
    </citation>
    <scope>NUCLEOTIDE SEQUENCE [LARGE SCALE GENOMIC DNA]</scope>
    <source>
        <strain evidence="4">DSM 100886 HEG_-6_39</strain>
    </source>
</reference>
<protein>
    <submittedName>
        <fullName evidence="3">Mannosyl oligosaccharide glucosidase</fullName>
    </submittedName>
</protein>
<reference evidence="4" key="2">
    <citation type="submission" date="2016-04" db="EMBL/GenBank/DDBJ databases">
        <title>First Complete Genome Sequence of a Subdivision 6 Acidobacterium.</title>
        <authorList>
            <person name="Huang S."/>
            <person name="Vieira S."/>
            <person name="Bunk B."/>
            <person name="Riedel T."/>
            <person name="Sproeer C."/>
            <person name="Overmann J."/>
        </authorList>
    </citation>
    <scope>NUCLEOTIDE SEQUENCE [LARGE SCALE GENOMIC DNA]</scope>
    <source>
        <strain evidence="4">DSM 100886 HEG_-6_39</strain>
    </source>
</reference>
<dbReference type="PANTHER" id="PTHR10412:SF10">
    <property type="entry name" value="GLYCOSYL HYDROLASE FAMILY 63 C-TERMINAL DOMAIN-CONTAINING PROTEIN"/>
    <property type="match status" value="1"/>
</dbReference>
<proteinExistence type="predicted"/>
<dbReference type="InterPro" id="IPR004888">
    <property type="entry name" value="Glycoside_hydrolase_63"/>
</dbReference>
<dbReference type="GO" id="GO:0004573">
    <property type="term" value="F:Glc3Man9GlcNAc2 oligosaccharide glucosidase activity"/>
    <property type="evidence" value="ECO:0007669"/>
    <property type="project" value="InterPro"/>
</dbReference>
<dbReference type="KEGG" id="abac:LuPra_02212"/>
<dbReference type="STRING" id="1855912.LuPra_02212"/>
<dbReference type="InterPro" id="IPR054491">
    <property type="entry name" value="MGH1-like_GH"/>
</dbReference>
<dbReference type="SUPFAM" id="SSF48208">
    <property type="entry name" value="Six-hairpin glycosidases"/>
    <property type="match status" value="1"/>
</dbReference>
<keyword evidence="4" id="KW-1185">Reference proteome</keyword>
<gene>
    <name evidence="3" type="ORF">LuPra_02212</name>
</gene>
<dbReference type="RefSeq" id="WP_110170784.1">
    <property type="nucleotide sequence ID" value="NZ_CP015136.1"/>
</dbReference>
<name>A0A143PL85_LUTPR</name>
<evidence type="ECO:0000259" key="2">
    <source>
        <dbReference type="Pfam" id="PF22422"/>
    </source>
</evidence>
<dbReference type="OrthoDB" id="9798687at2"/>
<dbReference type="Proteomes" id="UP000076079">
    <property type="component" value="Chromosome"/>
</dbReference>
<sequence length="929" mass="106289">MASTQPGAQGRGLSGSGGNAPFVDVREQKRLNDAREAGVPWKHWGPYLSERQWGTVREDYSQDGNAWNYFSHDQSRSRAYRWGEDGLGGISDDQQRLCFALALWNGKDAILKERLFGLTNSEGNHGEDVKEYYFYLDSTPTHSYMKYLYKYPQREFPYDDLVANNVRRSREEFEYELLDTGVFDDDRYFDVFLEYAKAGPDDIAIRCTVHNRGPEAAHLHVLPTLWYRNTWSWDDGAAKPMLGTSNGTIVASHPELGNYTLACEGARELLFTENESNRERLWGQPSPSPYVKDAFHRYVIGGERDAVNPAGTGTKAAALYVLDVPAGGSQVIQLRLRANGDGEAFGTGFDDVFRQRIEEADEFYGRITADTLNEDEQRVHRQALAGMLWTKQYYYFDVDRWLKEHDAHPLFGTGHRAPRNAEWFHMLNGDVISMPDKWEYPWYAAWDLAFHTIALSLVDFDFAKDQLLLMLRTLYSHPNGQIPAYEWNFSDVNPPVHAWATLFLYRVETNLGREDHEFLERSFQGLMLNFNWWVNRKDPQGRNVFAGGFLGLDNIGVFDRSAQLPTGGSLEQADGTAWMAFYCQNMLEMALILAARDKKYEETAFKFLENFIWIAYAMDKTGEHGDDMWDEEDGFYYDVLRLPDNQAFRLKVRSLVGLLPLCASTVIEPEMAKNHPRLLELIALFRKRHPQVIAKVAPTTEGFVGVGNRRLLSPLSKEKLTRILGYLLDENEFLGPHGIRSLSKYHEKHPFVFHTAGQQFQVRYLPAESDNGMFGGNSNWRGPVWMPVNGLIVRGLLNFYSFYGDDYTVECPTGSGNHMTLFEVAKEISRRLTGTFVRDANGRRPVYGGCEKFQNDPHWRDYILFYEYFHGDNGAGLGASHQTGWTGIVARLMDLFGRMDAKDMLTTEKERLAERLVREQVGGKASTRQ</sequence>
<evidence type="ECO:0000313" key="3">
    <source>
        <dbReference type="EMBL" id="AMY09003.1"/>
    </source>
</evidence>